<protein>
    <recommendedName>
        <fullName evidence="3">DUF2007 domain-containing protein</fullName>
    </recommendedName>
</protein>
<dbReference type="Proteomes" id="UP000530564">
    <property type="component" value="Unassembled WGS sequence"/>
</dbReference>
<dbReference type="EMBL" id="JACIDK010000005">
    <property type="protein sequence ID" value="MBB3892547.1"/>
    <property type="molecule type" value="Genomic_DNA"/>
</dbReference>
<name>A0A840A5N7_9CAUL</name>
<dbReference type="InterPro" id="IPR011322">
    <property type="entry name" value="N-reg_PII-like_a/b"/>
</dbReference>
<proteinExistence type="predicted"/>
<evidence type="ECO:0000313" key="1">
    <source>
        <dbReference type="EMBL" id="MBB3892547.1"/>
    </source>
</evidence>
<reference evidence="1 2" key="1">
    <citation type="submission" date="2020-08" db="EMBL/GenBank/DDBJ databases">
        <title>Genomic Encyclopedia of Type Strains, Phase IV (KMG-IV): sequencing the most valuable type-strain genomes for metagenomic binning, comparative biology and taxonomic classification.</title>
        <authorList>
            <person name="Goeker M."/>
        </authorList>
    </citation>
    <scope>NUCLEOTIDE SEQUENCE [LARGE SCALE GENOMIC DNA]</scope>
    <source>
        <strain evidence="1 2">DSM 21793</strain>
    </source>
</reference>
<dbReference type="AlphaFoldDB" id="A0A840A5N7"/>
<sequence length="121" mass="13068">MALVEVARFADLTEAQVAASALRASGIFVFLQNQHHGEMNFGVQFALGGFPLHVMEEEAAEVRAMLSQIRAAPSSLAPPPPAQSVPRLAFSLVITWLFGVPTPLPIQREHQDEGRVPISSP</sequence>
<accession>A0A840A5N7</accession>
<gene>
    <name evidence="1" type="ORF">GGQ61_003283</name>
</gene>
<evidence type="ECO:0008006" key="3">
    <source>
        <dbReference type="Google" id="ProtNLM"/>
    </source>
</evidence>
<evidence type="ECO:0000313" key="2">
    <source>
        <dbReference type="Proteomes" id="UP000530564"/>
    </source>
</evidence>
<dbReference type="RefSeq" id="WP_183775114.1">
    <property type="nucleotide sequence ID" value="NZ_JACIDK010000005.1"/>
</dbReference>
<comment type="caution">
    <text evidence="1">The sequence shown here is derived from an EMBL/GenBank/DDBJ whole genome shotgun (WGS) entry which is preliminary data.</text>
</comment>
<organism evidence="1 2">
    <name type="scientific">Phenylobacterium haematophilum</name>
    <dbReference type="NCBI Taxonomy" id="98513"/>
    <lineage>
        <taxon>Bacteria</taxon>
        <taxon>Pseudomonadati</taxon>
        <taxon>Pseudomonadota</taxon>
        <taxon>Alphaproteobacteria</taxon>
        <taxon>Caulobacterales</taxon>
        <taxon>Caulobacteraceae</taxon>
        <taxon>Phenylobacterium</taxon>
    </lineage>
</organism>
<dbReference type="SUPFAM" id="SSF54913">
    <property type="entry name" value="GlnB-like"/>
    <property type="match status" value="1"/>
</dbReference>
<keyword evidence="2" id="KW-1185">Reference proteome</keyword>